<feature type="signal peptide" evidence="2">
    <location>
        <begin position="1"/>
        <end position="21"/>
    </location>
</feature>
<feature type="compositionally biased region" description="Basic and acidic residues" evidence="1">
    <location>
        <begin position="74"/>
        <end position="87"/>
    </location>
</feature>
<keyword evidence="4" id="KW-1185">Reference proteome</keyword>
<comment type="caution">
    <text evidence="3">The sequence shown here is derived from an EMBL/GenBank/DDBJ whole genome shotgun (WGS) entry which is preliminary data.</text>
</comment>
<dbReference type="AlphaFoldDB" id="A0AAD2G6I9"/>
<organism evidence="3 4">
    <name type="scientific">Cylindrotheca closterium</name>
    <dbReference type="NCBI Taxonomy" id="2856"/>
    <lineage>
        <taxon>Eukaryota</taxon>
        <taxon>Sar</taxon>
        <taxon>Stramenopiles</taxon>
        <taxon>Ochrophyta</taxon>
        <taxon>Bacillariophyta</taxon>
        <taxon>Bacillariophyceae</taxon>
        <taxon>Bacillariophycidae</taxon>
        <taxon>Bacillariales</taxon>
        <taxon>Bacillariaceae</taxon>
        <taxon>Cylindrotheca</taxon>
    </lineage>
</organism>
<gene>
    <name evidence="3" type="ORF">CYCCA115_LOCUS20450</name>
</gene>
<protein>
    <submittedName>
        <fullName evidence="3">Uncharacterized protein</fullName>
    </submittedName>
</protein>
<accession>A0AAD2G6I9</accession>
<evidence type="ECO:0000256" key="1">
    <source>
        <dbReference type="SAM" id="MobiDB-lite"/>
    </source>
</evidence>
<feature type="compositionally biased region" description="Low complexity" evidence="1">
    <location>
        <begin position="49"/>
        <end position="60"/>
    </location>
</feature>
<dbReference type="Proteomes" id="UP001295423">
    <property type="component" value="Unassembled WGS sequence"/>
</dbReference>
<evidence type="ECO:0000313" key="4">
    <source>
        <dbReference type="Proteomes" id="UP001295423"/>
    </source>
</evidence>
<feature type="chain" id="PRO_5042127395" evidence="2">
    <location>
        <begin position="22"/>
        <end position="139"/>
    </location>
</feature>
<keyword evidence="2" id="KW-0732">Signal</keyword>
<evidence type="ECO:0000313" key="3">
    <source>
        <dbReference type="EMBL" id="CAJ1964056.1"/>
    </source>
</evidence>
<feature type="region of interest" description="Disordered" evidence="1">
    <location>
        <begin position="41"/>
        <end position="87"/>
    </location>
</feature>
<proteinExistence type="predicted"/>
<reference evidence="3" key="1">
    <citation type="submission" date="2023-08" db="EMBL/GenBank/DDBJ databases">
        <authorList>
            <person name="Audoor S."/>
            <person name="Bilcke G."/>
        </authorList>
    </citation>
    <scope>NUCLEOTIDE SEQUENCE</scope>
</reference>
<sequence>MMIKSFLTILVLSVCQFYGNAFVTPSNTKVPVSIVSRPQQQQHSPLFLSDDNNSNNNNSSSDEDRLRALGYSEDEIRRSKEKDAGPPREVRVDLVNDIDATTLTFVGFGLIAFNFFVLANAGDGGIAGVVASIINTMNN</sequence>
<dbReference type="EMBL" id="CAKOGP040002169">
    <property type="protein sequence ID" value="CAJ1964056.1"/>
    <property type="molecule type" value="Genomic_DNA"/>
</dbReference>
<evidence type="ECO:0000256" key="2">
    <source>
        <dbReference type="SAM" id="SignalP"/>
    </source>
</evidence>
<name>A0AAD2G6I9_9STRA</name>